<dbReference type="PROSITE" id="PS50181">
    <property type="entry name" value="FBOX"/>
    <property type="match status" value="1"/>
</dbReference>
<gene>
    <name evidence="2" type="ORF">PG986_014244</name>
</gene>
<keyword evidence="3" id="KW-1185">Reference proteome</keyword>
<evidence type="ECO:0000313" key="2">
    <source>
        <dbReference type="EMBL" id="KAK7937376.1"/>
    </source>
</evidence>
<dbReference type="RefSeq" id="XP_066692704.1">
    <property type="nucleotide sequence ID" value="XM_066850466.1"/>
</dbReference>
<organism evidence="2 3">
    <name type="scientific">Apiospora aurea</name>
    <dbReference type="NCBI Taxonomy" id="335848"/>
    <lineage>
        <taxon>Eukaryota</taxon>
        <taxon>Fungi</taxon>
        <taxon>Dikarya</taxon>
        <taxon>Ascomycota</taxon>
        <taxon>Pezizomycotina</taxon>
        <taxon>Sordariomycetes</taxon>
        <taxon>Xylariomycetidae</taxon>
        <taxon>Amphisphaeriales</taxon>
        <taxon>Apiosporaceae</taxon>
        <taxon>Apiospora</taxon>
    </lineage>
</organism>
<dbReference type="GeneID" id="92083528"/>
<feature type="domain" description="F-box" evidence="1">
    <location>
        <begin position="6"/>
        <end position="61"/>
    </location>
</feature>
<evidence type="ECO:0000259" key="1">
    <source>
        <dbReference type="PROSITE" id="PS50181"/>
    </source>
</evidence>
<evidence type="ECO:0000313" key="3">
    <source>
        <dbReference type="Proteomes" id="UP001391051"/>
    </source>
</evidence>
<comment type="caution">
    <text evidence="2">The sequence shown here is derived from an EMBL/GenBank/DDBJ whole genome shotgun (WGS) entry which is preliminary data.</text>
</comment>
<dbReference type="Proteomes" id="UP001391051">
    <property type="component" value="Unassembled WGS sequence"/>
</dbReference>
<accession>A0ABR1PSG0</accession>
<protein>
    <recommendedName>
        <fullName evidence="1">F-box domain-containing protein</fullName>
    </recommendedName>
</protein>
<sequence>MTTSAPISLQDLPNEILDGILKHLALNTHPVLAYVLHEIPTVLTGTGLETKDRLEAFWSRRKGVISTLLNICRVSRLMRISATHVLYGNVAIGNMESLLLFLRTLVKHGTLRAHVKYLTFVDGMAQCHKNARVIDHPSRWKEIRHGHQGTDLDSRIFKLFGGIPKVSWNPQYEPWSKWCPYSKGNRADPEFPSEHAVVGVLLCLLNNLEHLSFVSTWFRSHSGDDEEFQRNLLDAMADPILSRQGVLSKLHTLELNPTVDDSSCSNLGAALLRIVSSLRTVNMDRSLHPRPASMDGAKPLRLPITRLSVIRPKSRANKGKDLYHLCRSCPSLESISFHLTTQDGLWIEKALTSCAGTLREVHAMSENWLPGRDMEPAVPLTCLSQLKRLETLYVDLSTLFAQLPGTGRVVDRPKRIESLLPCASLRKLHVFNDYALKREYHGDDFDDAADAVLEYALLRPLLSACDRARFPHLRLVSVRTPTRDGGVFARKMVRAFAGTNMGIGFVMFSGRRSWSSPLSSSPSDADVASAGEHATLQTGEEYEEGLATVTEKMGSLAMRDNQVTANRDEFVVKSDGVHEQDYLSDIQGPLL</sequence>
<dbReference type="InterPro" id="IPR001810">
    <property type="entry name" value="F-box_dom"/>
</dbReference>
<name>A0ABR1PSG0_9PEZI</name>
<dbReference type="EMBL" id="JAQQWE010000010">
    <property type="protein sequence ID" value="KAK7937376.1"/>
    <property type="molecule type" value="Genomic_DNA"/>
</dbReference>
<proteinExistence type="predicted"/>
<reference evidence="2 3" key="1">
    <citation type="submission" date="2023-01" db="EMBL/GenBank/DDBJ databases">
        <title>Analysis of 21 Apiospora genomes using comparative genomics revels a genus with tremendous synthesis potential of carbohydrate active enzymes and secondary metabolites.</title>
        <authorList>
            <person name="Sorensen T."/>
        </authorList>
    </citation>
    <scope>NUCLEOTIDE SEQUENCE [LARGE SCALE GENOMIC DNA]</scope>
    <source>
        <strain evidence="2 3">CBS 24483</strain>
    </source>
</reference>